<protein>
    <submittedName>
        <fullName evidence="1">Uncharacterized protein</fullName>
    </submittedName>
</protein>
<sequence>MLVFLENRHQTAATSRLEAYARDIVSVSFFCCCCSAELFFQLHDRIMDCIRGHSLNLFRSIVLVLSFFSQHQTNSCHLTPTTRIPTTKSDEKYLQMEKKNGGFSENRVKREIGVVDGHSRNPTNTPQPRRTMTKAVIIFNSHYSNVEPPHTISSTSEN</sequence>
<proteinExistence type="predicted"/>
<organism evidence="1 2">
    <name type="scientific">Metschnikowia aff. pulcherrima</name>
    <dbReference type="NCBI Taxonomy" id="2163413"/>
    <lineage>
        <taxon>Eukaryota</taxon>
        <taxon>Fungi</taxon>
        <taxon>Dikarya</taxon>
        <taxon>Ascomycota</taxon>
        <taxon>Saccharomycotina</taxon>
        <taxon>Pichiomycetes</taxon>
        <taxon>Metschnikowiaceae</taxon>
        <taxon>Metschnikowia</taxon>
    </lineage>
</organism>
<accession>A0A4P6XLQ7</accession>
<dbReference type="EMBL" id="CP034456">
    <property type="protein sequence ID" value="QBM86504.1"/>
    <property type="molecule type" value="Genomic_DNA"/>
</dbReference>
<evidence type="ECO:0000313" key="1">
    <source>
        <dbReference type="EMBL" id="QBM86504.1"/>
    </source>
</evidence>
<dbReference type="AlphaFoldDB" id="A0A4P6XLQ7"/>
<evidence type="ECO:0000313" key="2">
    <source>
        <dbReference type="Proteomes" id="UP000292447"/>
    </source>
</evidence>
<dbReference type="Proteomes" id="UP000292447">
    <property type="component" value="Chromosome I"/>
</dbReference>
<reference evidence="2" key="1">
    <citation type="submission" date="2019-03" db="EMBL/GenBank/DDBJ databases">
        <title>Snf2 controls pulcherriminic acid biosynthesis and connects pigmentation and antifungal activity of the yeast Metschnikowia pulcherrima.</title>
        <authorList>
            <person name="Gore-Lloyd D."/>
            <person name="Sumann I."/>
            <person name="Brachmann A.O."/>
            <person name="Schneeberger K."/>
            <person name="Ortiz-Merino R.A."/>
            <person name="Moreno-Beltran M."/>
            <person name="Schlaefli M."/>
            <person name="Kirner P."/>
            <person name="Santos Kron A."/>
            <person name="Wolfe K.H."/>
            <person name="Piel J."/>
            <person name="Ahrens C.H."/>
            <person name="Henk D."/>
            <person name="Freimoser F.M."/>
        </authorList>
    </citation>
    <scope>NUCLEOTIDE SEQUENCE [LARGE SCALE GENOMIC DNA]</scope>
    <source>
        <strain evidence="2">APC 1.2</strain>
    </source>
</reference>
<gene>
    <name evidence="1" type="ORF">METSCH_A11490</name>
</gene>
<name>A0A4P6XLQ7_9ASCO</name>
<keyword evidence="2" id="KW-1185">Reference proteome</keyword>